<sequence>MQCDHKCSWNETVFMENARGKCRHDSSYSHPVICVPTHSPAMSFDLCRNNSKSVPFITPLRGVGCWTFAHWRIVWGVGLPPPLRKHKNLSGLLPLAVLLQGRLNQLNDSPIARDALTGFVGPFPNPRIQLVDEGFGNSQRDQRRWGGGRGPFVSHSRSS</sequence>
<protein>
    <submittedName>
        <fullName evidence="2">Uncharacterized protein</fullName>
    </submittedName>
</protein>
<dbReference type="AlphaFoldDB" id="A0A7U7GCK0"/>
<dbReference type="EMBL" id="CBTK010000199">
    <property type="protein sequence ID" value="CDH45682.1"/>
    <property type="molecule type" value="Genomic_DNA"/>
</dbReference>
<accession>A0A7U7GCK0</accession>
<keyword evidence="3" id="KW-1185">Reference proteome</keyword>
<dbReference type="Proteomes" id="UP000019184">
    <property type="component" value="Unassembled WGS sequence"/>
</dbReference>
<reference evidence="2 3" key="1">
    <citation type="journal article" date="2014" name="ISME J.">
        <title>Candidatus Competibacter-lineage genomes retrieved from metagenomes reveal functional metabolic diversity.</title>
        <authorList>
            <person name="McIlroy S.J."/>
            <person name="Albertsen M."/>
            <person name="Andresen E.K."/>
            <person name="Saunders A.M."/>
            <person name="Kristiansen R."/>
            <person name="Stokholm-Bjerregaard M."/>
            <person name="Nielsen K.L."/>
            <person name="Nielsen P.H."/>
        </authorList>
    </citation>
    <scope>NUCLEOTIDE SEQUENCE [LARGE SCALE GENOMIC DNA]</scope>
    <source>
        <strain evidence="2 3">Run_B_J11</strain>
    </source>
</reference>
<proteinExistence type="predicted"/>
<comment type="caution">
    <text evidence="2">The sequence shown here is derived from an EMBL/GenBank/DDBJ whole genome shotgun (WGS) entry which is preliminary data.</text>
</comment>
<name>A0A7U7GCK0_9GAMM</name>
<organism evidence="2 3">
    <name type="scientific">Candidatus Contendobacter odensis Run_B_J11</name>
    <dbReference type="NCBI Taxonomy" id="1400861"/>
    <lineage>
        <taxon>Bacteria</taxon>
        <taxon>Pseudomonadati</taxon>
        <taxon>Pseudomonadota</taxon>
        <taxon>Gammaproteobacteria</taxon>
        <taxon>Candidatus Competibacteraceae</taxon>
        <taxon>Candidatus Contendibacter</taxon>
    </lineage>
</organism>
<gene>
    <name evidence="2" type="ORF">BN874_2780003</name>
</gene>
<evidence type="ECO:0000313" key="3">
    <source>
        <dbReference type="Proteomes" id="UP000019184"/>
    </source>
</evidence>
<evidence type="ECO:0000313" key="2">
    <source>
        <dbReference type="EMBL" id="CDH45682.1"/>
    </source>
</evidence>
<evidence type="ECO:0000256" key="1">
    <source>
        <dbReference type="SAM" id="MobiDB-lite"/>
    </source>
</evidence>
<feature type="region of interest" description="Disordered" evidence="1">
    <location>
        <begin position="138"/>
        <end position="159"/>
    </location>
</feature>